<dbReference type="Proteomes" id="UP001209570">
    <property type="component" value="Unassembled WGS sequence"/>
</dbReference>
<comment type="caution">
    <text evidence="3">The sequence shown here is derived from an EMBL/GenBank/DDBJ whole genome shotgun (WGS) entry which is preliminary data.</text>
</comment>
<evidence type="ECO:0000313" key="4">
    <source>
        <dbReference type="Proteomes" id="UP001209570"/>
    </source>
</evidence>
<name>A0AAD5LS24_PYTIN</name>
<organism evidence="3 4">
    <name type="scientific">Pythium insidiosum</name>
    <name type="common">Pythiosis disease agent</name>
    <dbReference type="NCBI Taxonomy" id="114742"/>
    <lineage>
        <taxon>Eukaryota</taxon>
        <taxon>Sar</taxon>
        <taxon>Stramenopiles</taxon>
        <taxon>Oomycota</taxon>
        <taxon>Peronosporomycetes</taxon>
        <taxon>Pythiales</taxon>
        <taxon>Pythiaceae</taxon>
        <taxon>Pythium</taxon>
    </lineage>
</organism>
<dbReference type="Pfam" id="PF03372">
    <property type="entry name" value="Exo_endo_phos"/>
    <property type="match status" value="1"/>
</dbReference>
<protein>
    <recommendedName>
        <fullName evidence="2">Endonuclease/exonuclease/phosphatase domain-containing protein</fullName>
    </recommendedName>
</protein>
<keyword evidence="4" id="KW-1185">Reference proteome</keyword>
<dbReference type="InterPro" id="IPR036691">
    <property type="entry name" value="Endo/exonu/phosph_ase_sf"/>
</dbReference>
<dbReference type="InterPro" id="IPR038765">
    <property type="entry name" value="Papain-like_cys_pep_sf"/>
</dbReference>
<dbReference type="GO" id="GO:0003824">
    <property type="term" value="F:catalytic activity"/>
    <property type="evidence" value="ECO:0007669"/>
    <property type="project" value="InterPro"/>
</dbReference>
<reference evidence="3" key="1">
    <citation type="submission" date="2021-12" db="EMBL/GenBank/DDBJ databases">
        <title>Prjna785345.</title>
        <authorList>
            <person name="Rujirawat T."/>
            <person name="Krajaejun T."/>
        </authorList>
    </citation>
    <scope>NUCLEOTIDE SEQUENCE</scope>
    <source>
        <strain evidence="3">Pi057C3</strain>
    </source>
</reference>
<accession>A0AAD5LS24</accession>
<feature type="domain" description="Endonuclease/exonuclease/phosphatase" evidence="2">
    <location>
        <begin position="378"/>
        <end position="627"/>
    </location>
</feature>
<gene>
    <name evidence="3" type="ORF">P43SY_011400</name>
</gene>
<dbReference type="Gene3D" id="3.90.70.80">
    <property type="match status" value="1"/>
</dbReference>
<evidence type="ECO:0000259" key="2">
    <source>
        <dbReference type="Pfam" id="PF03372"/>
    </source>
</evidence>
<dbReference type="SUPFAM" id="SSF54001">
    <property type="entry name" value="Cysteine proteinases"/>
    <property type="match status" value="1"/>
</dbReference>
<dbReference type="AlphaFoldDB" id="A0AAD5LS24"/>
<dbReference type="Gene3D" id="3.60.10.10">
    <property type="entry name" value="Endonuclease/exonuclease/phosphatase"/>
    <property type="match status" value="1"/>
</dbReference>
<dbReference type="CDD" id="cd22744">
    <property type="entry name" value="OTU"/>
    <property type="match status" value="1"/>
</dbReference>
<dbReference type="EMBL" id="JAKCXM010000816">
    <property type="protein sequence ID" value="KAJ0391838.1"/>
    <property type="molecule type" value="Genomic_DNA"/>
</dbReference>
<feature type="region of interest" description="Disordered" evidence="1">
    <location>
        <begin position="1"/>
        <end position="41"/>
    </location>
</feature>
<dbReference type="InterPro" id="IPR005135">
    <property type="entry name" value="Endo/exonuclease/phosphatase"/>
</dbReference>
<sequence>MPCFSAAAGQPPKPANHQMNDTPHVQPAEPQQAEEAGPGLRQDAVVNEAIHDSDLAPKQRPELGHALARDTPLDKILDALQLHTAPTPANGNCQFHALVEGILQRPIQTIPAHAAEKLTTLIKQQISSAASIDGDAEFEECGGRLGADTDIMSVPGESEESIRARRWSAHKQYFVDLASSPSDVHAWLPNRLWGGMDTLRLAAKALGRSVYVLARAQTTGFYQFRPGRLRPDVEAQRGPLLLVYEPGHYNALLPTVPTSHIDANVRKQLSISEFVRTLKVRDDDEDGTTSGCTDIHVSDYPIDSAQEPINLSQVSGTPSSAGRSRLPASELPDSQTLELVQALDAEVARRRELIAFNSRNLPYIPQRFAAELDRARHNVRGFGKTTADKRKWMRGWKRKMGTSEVAAVFLQETHVGSDAEQTKLRSAWRSLWGLDPGDHPTTEWSFWTTHSNATGGVALLLNPFCAAPPAPHDPVAWTERRMAVRTGAWLLVNVYAPSGSGTAKSERETFFGELNAWLPDGEDMILGGDFNAVITPSMDRVTANVPSEKPNESPSLLKCVTEHGLVDALEVSAASERRLAGPDYCQQDFTHWTKEGGARLDRFYVSVDLQGRVADVQVHPAHRPSDHHGVLLFWSTAHHAREPNPRRSGYPFKGTDREREAERFALHLQQLPLGGYDGLNNDFFLDHAELLVPYLVPQFQAVQMGAPLPPSAAKAIILPLPKGGDASNPMNYRPISLLTTYYKNPAAEGVVLLLDIYKAYDTINRDFLWSAWATSDP</sequence>
<evidence type="ECO:0000313" key="3">
    <source>
        <dbReference type="EMBL" id="KAJ0391838.1"/>
    </source>
</evidence>
<dbReference type="SUPFAM" id="SSF56219">
    <property type="entry name" value="DNase I-like"/>
    <property type="match status" value="1"/>
</dbReference>
<evidence type="ECO:0000256" key="1">
    <source>
        <dbReference type="SAM" id="MobiDB-lite"/>
    </source>
</evidence>
<proteinExistence type="predicted"/>